<protein>
    <recommendedName>
        <fullName evidence="3">Protein kinase domain-containing protein</fullName>
    </recommendedName>
</protein>
<feature type="compositionally biased region" description="Low complexity" evidence="2">
    <location>
        <begin position="292"/>
        <end position="304"/>
    </location>
</feature>
<organism evidence="4 5">
    <name type="scientific">Quercus lobata</name>
    <name type="common">Valley oak</name>
    <dbReference type="NCBI Taxonomy" id="97700"/>
    <lineage>
        <taxon>Eukaryota</taxon>
        <taxon>Viridiplantae</taxon>
        <taxon>Streptophyta</taxon>
        <taxon>Embryophyta</taxon>
        <taxon>Tracheophyta</taxon>
        <taxon>Spermatophyta</taxon>
        <taxon>Magnoliopsida</taxon>
        <taxon>eudicotyledons</taxon>
        <taxon>Gunneridae</taxon>
        <taxon>Pentapetalae</taxon>
        <taxon>rosids</taxon>
        <taxon>fabids</taxon>
        <taxon>Fagales</taxon>
        <taxon>Fagaceae</taxon>
        <taxon>Quercus</taxon>
    </lineage>
</organism>
<dbReference type="SMART" id="SM00219">
    <property type="entry name" value="TyrKc"/>
    <property type="match status" value="1"/>
</dbReference>
<dbReference type="GO" id="GO:0004714">
    <property type="term" value="F:transmembrane receptor protein tyrosine kinase activity"/>
    <property type="evidence" value="ECO:0007669"/>
    <property type="project" value="InterPro"/>
</dbReference>
<dbReference type="PANTHER" id="PTHR27003">
    <property type="entry name" value="OS07G0166700 PROTEIN"/>
    <property type="match status" value="1"/>
</dbReference>
<name>A0A7N2LRQ4_QUELO</name>
<accession>A0A7N2LRQ4</accession>
<dbReference type="PROSITE" id="PS50011">
    <property type="entry name" value="PROTEIN_KINASE_DOM"/>
    <property type="match status" value="1"/>
</dbReference>
<dbReference type="Gramene" id="QL05p056128:mrna">
    <property type="protein sequence ID" value="QL05p056128:mrna"/>
    <property type="gene ID" value="QL05p056128"/>
</dbReference>
<evidence type="ECO:0000313" key="4">
    <source>
        <dbReference type="EnsemblPlants" id="QL05p056128:mrna"/>
    </source>
</evidence>
<dbReference type="Gene3D" id="1.10.510.10">
    <property type="entry name" value="Transferase(Phosphotransferase) domain 1"/>
    <property type="match status" value="1"/>
</dbReference>
<keyword evidence="1" id="KW-0547">Nucleotide-binding</keyword>
<evidence type="ECO:0000313" key="5">
    <source>
        <dbReference type="Proteomes" id="UP000594261"/>
    </source>
</evidence>
<dbReference type="GO" id="GO:0009506">
    <property type="term" value="C:plasmodesma"/>
    <property type="evidence" value="ECO:0007669"/>
    <property type="project" value="TreeGrafter"/>
</dbReference>
<dbReference type="Proteomes" id="UP000594261">
    <property type="component" value="Chromosome 5"/>
</dbReference>
<keyword evidence="5" id="KW-1185">Reference proteome</keyword>
<dbReference type="InterPro" id="IPR020635">
    <property type="entry name" value="Tyr_kinase_cat_dom"/>
</dbReference>
<dbReference type="Pfam" id="PF07714">
    <property type="entry name" value="PK_Tyr_Ser-Thr"/>
    <property type="match status" value="1"/>
</dbReference>
<dbReference type="InParanoid" id="A0A7N2LRQ4"/>
<dbReference type="PROSITE" id="PS00107">
    <property type="entry name" value="PROTEIN_KINASE_ATP"/>
    <property type="match status" value="1"/>
</dbReference>
<dbReference type="SUPFAM" id="SSF56112">
    <property type="entry name" value="Protein kinase-like (PK-like)"/>
    <property type="match status" value="1"/>
</dbReference>
<feature type="domain" description="Protein kinase" evidence="3">
    <location>
        <begin position="109"/>
        <end position="310"/>
    </location>
</feature>
<dbReference type="AlphaFoldDB" id="A0A7N2LRQ4"/>
<reference evidence="4 5" key="1">
    <citation type="journal article" date="2016" name="G3 (Bethesda)">
        <title>First Draft Assembly and Annotation of the Genome of a California Endemic Oak Quercus lobata Nee (Fagaceae).</title>
        <authorList>
            <person name="Sork V.L."/>
            <person name="Fitz-Gibbon S.T."/>
            <person name="Puiu D."/>
            <person name="Crepeau M."/>
            <person name="Gugger P.F."/>
            <person name="Sherman R."/>
            <person name="Stevens K."/>
            <person name="Langley C.H."/>
            <person name="Pellegrini M."/>
            <person name="Salzberg S.L."/>
        </authorList>
    </citation>
    <scope>NUCLEOTIDE SEQUENCE [LARGE SCALE GENOMIC DNA]</scope>
    <source>
        <strain evidence="4 5">cv. SW786</strain>
    </source>
</reference>
<proteinExistence type="predicted"/>
<dbReference type="EnsemblPlants" id="QL05p056128:mrna">
    <property type="protein sequence ID" value="QL05p056128:mrna"/>
    <property type="gene ID" value="QL05p056128"/>
</dbReference>
<sequence>MSSVNSYENLHPRTIIRQRKCSFIASCKISPKKHEFPWLIFRELQPINFGTYASLSSLYSCSKDILNTGGIQQELPTYPHMLETVNQSYSVLPCRRFSLAEIKTATNNFNDNIVIGEGRYGKVNQGFIDDRTISVAIKGVNIINSWRRFHELRTEMLVLCQLRHPNLVCLIGYCFQDEQDGFLVFEFVVNGNLARHLYATNLDHDPVPWKRRLQICVGVARGLHCLQTGLKHTRVFYVQVCLEHALELQESADADTAATSGDCNYCFGEYTCNASSGDASPIDMRWKTASGSTTSTEELSLETTMPNGQI</sequence>
<dbReference type="PANTHER" id="PTHR27003:SF451">
    <property type="entry name" value="PROTEIN KINASE DOMAIN-CONTAINING PROTEIN"/>
    <property type="match status" value="1"/>
</dbReference>
<dbReference type="InterPro" id="IPR017441">
    <property type="entry name" value="Protein_kinase_ATP_BS"/>
</dbReference>
<dbReference type="GO" id="GO:0005886">
    <property type="term" value="C:plasma membrane"/>
    <property type="evidence" value="ECO:0007669"/>
    <property type="project" value="TreeGrafter"/>
</dbReference>
<evidence type="ECO:0000256" key="1">
    <source>
        <dbReference type="PROSITE-ProRule" id="PRU10141"/>
    </source>
</evidence>
<dbReference type="EMBL" id="LRBV02000005">
    <property type="status" value="NOT_ANNOTATED_CDS"/>
    <property type="molecule type" value="Genomic_DNA"/>
</dbReference>
<dbReference type="InterPro" id="IPR001245">
    <property type="entry name" value="Ser-Thr/Tyr_kinase_cat_dom"/>
</dbReference>
<reference evidence="4" key="2">
    <citation type="submission" date="2021-01" db="UniProtKB">
        <authorList>
            <consortium name="EnsemblPlants"/>
        </authorList>
    </citation>
    <scope>IDENTIFICATION</scope>
</reference>
<evidence type="ECO:0000256" key="2">
    <source>
        <dbReference type="SAM" id="MobiDB-lite"/>
    </source>
</evidence>
<dbReference type="InterPro" id="IPR000719">
    <property type="entry name" value="Prot_kinase_dom"/>
</dbReference>
<evidence type="ECO:0000259" key="3">
    <source>
        <dbReference type="PROSITE" id="PS50011"/>
    </source>
</evidence>
<dbReference type="GO" id="GO:0005524">
    <property type="term" value="F:ATP binding"/>
    <property type="evidence" value="ECO:0007669"/>
    <property type="project" value="UniProtKB-UniRule"/>
</dbReference>
<feature type="binding site" evidence="1">
    <location>
        <position position="138"/>
    </location>
    <ligand>
        <name>ATP</name>
        <dbReference type="ChEBI" id="CHEBI:30616"/>
    </ligand>
</feature>
<keyword evidence="1" id="KW-0067">ATP-binding</keyword>
<dbReference type="InterPro" id="IPR011009">
    <property type="entry name" value="Kinase-like_dom_sf"/>
</dbReference>
<dbReference type="InterPro" id="IPR045272">
    <property type="entry name" value="ANXUR1/2-like"/>
</dbReference>
<feature type="region of interest" description="Disordered" evidence="2">
    <location>
        <begin position="290"/>
        <end position="310"/>
    </location>
</feature>